<dbReference type="InterPro" id="IPR013757">
    <property type="entry name" value="Topo_IIA_A_a_sf"/>
</dbReference>
<dbReference type="FunFam" id="3.90.199.10:FF:000001">
    <property type="entry name" value="DNA gyrase subunit A"/>
    <property type="match status" value="1"/>
</dbReference>
<organism evidence="12 13">
    <name type="scientific">Candidatus Ozemobacter sibiricus</name>
    <dbReference type="NCBI Taxonomy" id="2268124"/>
    <lineage>
        <taxon>Bacteria</taxon>
        <taxon>Candidatus Ozemobacteria</taxon>
        <taxon>Candidatus Ozemobacterales</taxon>
        <taxon>Candidatus Ozemobacteraceae</taxon>
        <taxon>Candidatus Ozemobacter</taxon>
    </lineage>
</organism>
<comment type="subunit">
    <text evidence="8">Heterotetramer, composed of two GyrA and two GyrB chains. In the heterotetramer, GyrA contains the active site tyrosine that forms a transient covalent intermediate with DNA, while GyrB binds cofactors and catalyzes ATP hydrolysis.</text>
</comment>
<evidence type="ECO:0000256" key="4">
    <source>
        <dbReference type="ARBA" id="ARBA00022840"/>
    </source>
</evidence>
<evidence type="ECO:0000256" key="1">
    <source>
        <dbReference type="ARBA" id="ARBA00000185"/>
    </source>
</evidence>
<name>A0A367ZKU1_9BACT</name>
<keyword evidence="5 8" id="KW-0799">Topoisomerase</keyword>
<dbReference type="GO" id="GO:0006265">
    <property type="term" value="P:DNA topological change"/>
    <property type="evidence" value="ECO:0007669"/>
    <property type="project" value="UniProtKB-UniRule"/>
</dbReference>
<keyword evidence="8" id="KW-0963">Cytoplasm</keyword>
<dbReference type="InterPro" id="IPR013758">
    <property type="entry name" value="Topo_IIA_A/C_ab"/>
</dbReference>
<comment type="subcellular location">
    <subcellularLocation>
        <location evidence="8">Cytoplasm</location>
    </subcellularLocation>
</comment>
<feature type="compositionally biased region" description="Acidic residues" evidence="10">
    <location>
        <begin position="773"/>
        <end position="792"/>
    </location>
</feature>
<feature type="domain" description="Topo IIA-type catalytic" evidence="11">
    <location>
        <begin position="55"/>
        <end position="520"/>
    </location>
</feature>
<dbReference type="GO" id="GO:0005524">
    <property type="term" value="F:ATP binding"/>
    <property type="evidence" value="ECO:0007669"/>
    <property type="project" value="UniProtKB-UniRule"/>
</dbReference>
<comment type="similarity">
    <text evidence="2 8">Belongs to the type II topoisomerase GyrA/ParC subunit family.</text>
</comment>
<dbReference type="GO" id="GO:0009330">
    <property type="term" value="C:DNA topoisomerase type II (double strand cut, ATP-hydrolyzing) complex"/>
    <property type="evidence" value="ECO:0007669"/>
    <property type="project" value="TreeGrafter"/>
</dbReference>
<dbReference type="HAMAP" id="MF_01897">
    <property type="entry name" value="GyrA"/>
    <property type="match status" value="1"/>
</dbReference>
<dbReference type="Gene3D" id="3.90.199.10">
    <property type="entry name" value="Topoisomerase II, domain 5"/>
    <property type="match status" value="1"/>
</dbReference>
<dbReference type="Proteomes" id="UP000252355">
    <property type="component" value="Unassembled WGS sequence"/>
</dbReference>
<keyword evidence="6 8" id="KW-0238">DNA-binding</keyword>
<dbReference type="FunFam" id="3.30.1360.40:FF:000002">
    <property type="entry name" value="DNA gyrase subunit A"/>
    <property type="match status" value="1"/>
</dbReference>
<dbReference type="Gene3D" id="3.30.1360.40">
    <property type="match status" value="1"/>
</dbReference>
<dbReference type="InterPro" id="IPR006691">
    <property type="entry name" value="GyrA/parC_rep"/>
</dbReference>
<dbReference type="SMART" id="SM00434">
    <property type="entry name" value="TOP4c"/>
    <property type="match status" value="1"/>
</dbReference>
<dbReference type="PANTHER" id="PTHR43493">
    <property type="entry name" value="DNA GYRASE/TOPOISOMERASE SUBUNIT A"/>
    <property type="match status" value="1"/>
</dbReference>
<dbReference type="SUPFAM" id="SSF101904">
    <property type="entry name" value="GyrA/ParC C-terminal domain-like"/>
    <property type="match status" value="1"/>
</dbReference>
<dbReference type="Gene3D" id="2.120.10.90">
    <property type="entry name" value="DNA gyrase/topoisomerase IV, subunit A, C-terminal"/>
    <property type="match status" value="1"/>
</dbReference>
<dbReference type="InterPro" id="IPR035516">
    <property type="entry name" value="Gyrase/topoIV_suA_C"/>
</dbReference>
<gene>
    <name evidence="8" type="primary">gyrA</name>
    <name evidence="12" type="ORF">OZSIB_1241</name>
</gene>
<dbReference type="GO" id="GO:0006261">
    <property type="term" value="P:DNA-templated DNA replication"/>
    <property type="evidence" value="ECO:0007669"/>
    <property type="project" value="UniProtKB-UniRule"/>
</dbReference>
<feature type="compositionally biased region" description="Low complexity" evidence="10">
    <location>
        <begin position="752"/>
        <end position="761"/>
    </location>
</feature>
<accession>A0A367ZKU1</accession>
<proteinExistence type="inferred from homology"/>
<feature type="region of interest" description="Disordered" evidence="10">
    <location>
        <begin position="1"/>
        <end position="27"/>
    </location>
</feature>
<dbReference type="InterPro" id="IPR005743">
    <property type="entry name" value="GyrA"/>
</dbReference>
<feature type="region of interest" description="Disordered" evidence="10">
    <location>
        <begin position="752"/>
        <end position="796"/>
    </location>
</feature>
<dbReference type="AlphaFoldDB" id="A0A367ZKU1"/>
<dbReference type="GO" id="GO:0005737">
    <property type="term" value="C:cytoplasm"/>
    <property type="evidence" value="ECO:0007669"/>
    <property type="project" value="UniProtKB-SubCell"/>
</dbReference>
<dbReference type="InterPro" id="IPR050220">
    <property type="entry name" value="Type_II_DNA_Topoisomerases"/>
</dbReference>
<comment type="catalytic activity">
    <reaction evidence="1 8 9">
        <text>ATP-dependent breakage, passage and rejoining of double-stranded DNA.</text>
        <dbReference type="EC" id="5.6.2.2"/>
    </reaction>
</comment>
<evidence type="ECO:0000256" key="9">
    <source>
        <dbReference type="PROSITE-ProRule" id="PRU01384"/>
    </source>
</evidence>
<dbReference type="Pfam" id="PF00521">
    <property type="entry name" value="DNA_topoisoIV"/>
    <property type="match status" value="1"/>
</dbReference>
<dbReference type="PANTHER" id="PTHR43493:SF5">
    <property type="entry name" value="DNA GYRASE SUBUNIT A, CHLOROPLASTIC_MITOCHONDRIAL"/>
    <property type="match status" value="1"/>
</dbReference>
<dbReference type="GO" id="GO:0005694">
    <property type="term" value="C:chromosome"/>
    <property type="evidence" value="ECO:0007669"/>
    <property type="project" value="InterPro"/>
</dbReference>
<dbReference type="Gene3D" id="1.10.268.10">
    <property type="entry name" value="Topoisomerase, domain 3"/>
    <property type="match status" value="1"/>
</dbReference>
<keyword evidence="7 8" id="KW-0413">Isomerase</keyword>
<reference evidence="12 13" key="1">
    <citation type="submission" date="2018-05" db="EMBL/GenBank/DDBJ databases">
        <title>A metagenomic window into the 2 km-deep terrestrial subsurface aquifer revealed taxonomically and functionally diverse microbial community comprising novel uncultured bacterial lineages.</title>
        <authorList>
            <person name="Kadnikov V.V."/>
            <person name="Mardanov A.V."/>
            <person name="Beletsky A.V."/>
            <person name="Banks D."/>
            <person name="Pimenov N.V."/>
            <person name="Frank Y.A."/>
            <person name="Karnachuk O.V."/>
            <person name="Ravin N.V."/>
        </authorList>
    </citation>
    <scope>NUCLEOTIDE SEQUENCE [LARGE SCALE GENOMIC DNA]</scope>
    <source>
        <strain evidence="12">BY5</strain>
    </source>
</reference>
<dbReference type="PROSITE" id="PS52040">
    <property type="entry name" value="TOPO_IIA"/>
    <property type="match status" value="1"/>
</dbReference>
<dbReference type="EC" id="5.6.2.2" evidence="8"/>
<evidence type="ECO:0000259" key="11">
    <source>
        <dbReference type="PROSITE" id="PS52040"/>
    </source>
</evidence>
<protein>
    <recommendedName>
        <fullName evidence="8">DNA gyrase subunit A</fullName>
        <ecNumber evidence="8">5.6.2.2</ecNumber>
    </recommendedName>
</protein>
<dbReference type="SUPFAM" id="SSF56719">
    <property type="entry name" value="Type II DNA topoisomerase"/>
    <property type="match status" value="1"/>
</dbReference>
<evidence type="ECO:0000256" key="7">
    <source>
        <dbReference type="ARBA" id="ARBA00023235"/>
    </source>
</evidence>
<evidence type="ECO:0000256" key="3">
    <source>
        <dbReference type="ARBA" id="ARBA00022741"/>
    </source>
</evidence>
<evidence type="ECO:0000313" key="13">
    <source>
        <dbReference type="Proteomes" id="UP000252355"/>
    </source>
</evidence>
<dbReference type="NCBIfam" id="NF004044">
    <property type="entry name" value="PRK05561.1"/>
    <property type="match status" value="1"/>
</dbReference>
<comment type="function">
    <text evidence="8">A type II topoisomerase that negatively supercoils closed circular double-stranded (ds) DNA in an ATP-dependent manner to modulate DNA topology and maintain chromosomes in an underwound state. Negative supercoiling favors strand separation, and DNA replication, transcription, recombination and repair, all of which involve strand separation. Also able to catalyze the interconversion of other topological isomers of dsDNA rings, including catenanes and knotted rings. Type II topoisomerases break and join 2 DNA strands simultaneously in an ATP-dependent manner.</text>
</comment>
<keyword evidence="3 8" id="KW-0547">Nucleotide-binding</keyword>
<dbReference type="CDD" id="cd00187">
    <property type="entry name" value="TOP4c"/>
    <property type="match status" value="1"/>
</dbReference>
<comment type="caution">
    <text evidence="12">The sequence shown here is derived from an EMBL/GenBank/DDBJ whole genome shotgun (WGS) entry which is preliminary data.</text>
</comment>
<evidence type="ECO:0000313" key="12">
    <source>
        <dbReference type="EMBL" id="RCK78714.1"/>
    </source>
</evidence>
<evidence type="ECO:0000256" key="6">
    <source>
        <dbReference type="ARBA" id="ARBA00023125"/>
    </source>
</evidence>
<keyword evidence="4 8" id="KW-0067">ATP-binding</keyword>
<feature type="compositionally biased region" description="Pro residues" evidence="10">
    <location>
        <begin position="14"/>
        <end position="24"/>
    </location>
</feature>
<evidence type="ECO:0000256" key="2">
    <source>
        <dbReference type="ARBA" id="ARBA00008263"/>
    </source>
</evidence>
<dbReference type="Pfam" id="PF03989">
    <property type="entry name" value="DNA_gyraseA_C"/>
    <property type="match status" value="6"/>
</dbReference>
<feature type="active site" description="O-(5'-phospho-DNA)-tyrosine intermediate" evidence="8 9">
    <location>
        <position position="143"/>
    </location>
</feature>
<dbReference type="NCBIfam" id="NF004043">
    <property type="entry name" value="PRK05560.1"/>
    <property type="match status" value="1"/>
</dbReference>
<evidence type="ECO:0000256" key="10">
    <source>
        <dbReference type="SAM" id="MobiDB-lite"/>
    </source>
</evidence>
<evidence type="ECO:0000256" key="5">
    <source>
        <dbReference type="ARBA" id="ARBA00023029"/>
    </source>
</evidence>
<comment type="miscellaneous">
    <text evidence="8">Few gyrases are as efficient as E.coli at forming negative supercoils. Not all organisms have 2 type II topoisomerases; in organisms with a single type II topoisomerase this enzyme also has to decatenate newly replicated chromosomes.</text>
</comment>
<evidence type="ECO:0000256" key="8">
    <source>
        <dbReference type="HAMAP-Rule" id="MF_01897"/>
    </source>
</evidence>
<sequence length="911" mass="100238">MANDHDIDIASPVPGGPPTPPTEPPSSHEQFINIEDDMKSSYLDYAMSVIIGRALPDVRDGLKPVHRRVLYAMFDNGFTSKRPYVKAARTVGEVLGKYHPHGDAAVYDTLVRMAQDFSLRYPLIDGHGNFGSIDGDAPAAMRYTEARLGALAEELLRDLEMETVDWMPNFDGSLQEPVVLPCKFPNLLVNGSAGIAVGMATNIPPHNLGEVIDGLMLLLDNPETSIDDLIKAVPAPDFPTGGLIMGREGAELAYRTGRGSVVMRAVVDVEEMSKGRERLVVKELPYQVNKAKLVKSIADLIREKKLDGVTDLRDESNREGIRIVIELRKGTNTEVILNQLYRHTALQQTFGIIMLVLVDNRPVVLDLKALMEHYINHCRDVIRRRTAFQLRKAEEKAHILEGLTIALDNLDAVITLIKEAAGPSEAKQGLMDTFMLSEKQAQAILDMRLQRLTGLEREKIVQEYHETLALIEKLKGILASDEKVRDIIKEELKEIREKFADPRRTRISESEAERLEIEDLMQEQDIIITVTRNGYVKRIAPSAFRQIGRGSKGSLVGGIKEDDVVEHMFLATTHSYLLVFTSTGKAHWLKGYKIPEGGRQATGRAIVNLLNLAENEKITALLPVRHFDQTRRIFMVTRRGVAKMTELAAFSRPTSKGIIAINLDEGDELVGVKTLRGGEQIVIATRNGYAIRFPENEVRVMGRAARGVKAITFRSPDDVVIGMEVFARKSEEALAAEAAAAAAATATPAAGTTTAVEGASEPASSGVNLPPPDEADLEEAGDTPSEEPEADEVAGLPPAEYIPFEGKLMTVTTKGYGKQTDINAYRVTHRGGKGVINLKIREKTGEVLAIKRMFERDELMIVSRSGKVVRLNADTVRATGRAASGVKLITLEENDQLISVARIPATEEKVD</sequence>
<dbReference type="FunFam" id="1.10.268.10:FF:000001">
    <property type="entry name" value="DNA gyrase subunit A"/>
    <property type="match status" value="1"/>
</dbReference>
<dbReference type="InterPro" id="IPR013760">
    <property type="entry name" value="Topo_IIA-like_dom_sf"/>
</dbReference>
<dbReference type="InterPro" id="IPR002205">
    <property type="entry name" value="Topo_IIA_dom_A"/>
</dbReference>
<dbReference type="EMBL" id="QOQW01000020">
    <property type="protein sequence ID" value="RCK78714.1"/>
    <property type="molecule type" value="Genomic_DNA"/>
</dbReference>
<dbReference type="NCBIfam" id="TIGR01063">
    <property type="entry name" value="gyrA"/>
    <property type="match status" value="1"/>
</dbReference>
<dbReference type="GO" id="GO:0003677">
    <property type="term" value="F:DNA binding"/>
    <property type="evidence" value="ECO:0007669"/>
    <property type="project" value="UniProtKB-UniRule"/>
</dbReference>
<dbReference type="GO" id="GO:0034335">
    <property type="term" value="F:DNA negative supercoiling activity"/>
    <property type="evidence" value="ECO:0007669"/>
    <property type="project" value="UniProtKB-ARBA"/>
</dbReference>
<comment type="caution">
    <text evidence="8">Lacks conserved residue(s) required for the propagation of feature annotation.</text>
</comment>